<reference evidence="4" key="1">
    <citation type="journal article" date="2021" name="PeerJ">
        <title>Extensive microbial diversity within the chicken gut microbiome revealed by metagenomics and culture.</title>
        <authorList>
            <person name="Gilroy R."/>
            <person name="Ravi A."/>
            <person name="Getino M."/>
            <person name="Pursley I."/>
            <person name="Horton D.L."/>
            <person name="Alikhan N.F."/>
            <person name="Baker D."/>
            <person name="Gharbi K."/>
            <person name="Hall N."/>
            <person name="Watson M."/>
            <person name="Adriaenssens E.M."/>
            <person name="Foster-Nyarko E."/>
            <person name="Jarju S."/>
            <person name="Secka A."/>
            <person name="Antonio M."/>
            <person name="Oren A."/>
            <person name="Chaudhuri R.R."/>
            <person name="La Ragione R."/>
            <person name="Hildebrand F."/>
            <person name="Pallen M.J."/>
        </authorList>
    </citation>
    <scope>NUCLEOTIDE SEQUENCE</scope>
    <source>
        <strain evidence="4">F6-6636</strain>
    </source>
</reference>
<dbReference type="Proteomes" id="UP000777303">
    <property type="component" value="Unassembled WGS sequence"/>
</dbReference>
<evidence type="ECO:0000313" key="4">
    <source>
        <dbReference type="EMBL" id="MBU3852028.1"/>
    </source>
</evidence>
<evidence type="ECO:0000256" key="1">
    <source>
        <dbReference type="ARBA" id="ARBA00022676"/>
    </source>
</evidence>
<dbReference type="EMBL" id="JAHLFS010000059">
    <property type="protein sequence ID" value="MBU3852028.1"/>
    <property type="molecule type" value="Genomic_DNA"/>
</dbReference>
<dbReference type="GO" id="GO:0046872">
    <property type="term" value="F:metal ion binding"/>
    <property type="evidence" value="ECO:0007669"/>
    <property type="project" value="UniProtKB-KW"/>
</dbReference>
<gene>
    <name evidence="4" type="ORF">H9901_04950</name>
</gene>
<dbReference type="InterPro" id="IPR050748">
    <property type="entry name" value="Glycosyltrans_8_dom-fam"/>
</dbReference>
<organism evidence="4 5">
    <name type="scientific">Candidatus Paralactobacillus gallistercoris</name>
    <dbReference type="NCBI Taxonomy" id="2838724"/>
    <lineage>
        <taxon>Bacteria</taxon>
        <taxon>Bacillati</taxon>
        <taxon>Bacillota</taxon>
        <taxon>Bacilli</taxon>
        <taxon>Lactobacillales</taxon>
        <taxon>Lactobacillaceae</taxon>
        <taxon>Lactobacillus</taxon>
    </lineage>
</organism>
<dbReference type="GO" id="GO:0016757">
    <property type="term" value="F:glycosyltransferase activity"/>
    <property type="evidence" value="ECO:0007669"/>
    <property type="project" value="UniProtKB-KW"/>
</dbReference>
<dbReference type="SUPFAM" id="SSF53448">
    <property type="entry name" value="Nucleotide-diphospho-sugar transferases"/>
    <property type="match status" value="1"/>
</dbReference>
<dbReference type="PANTHER" id="PTHR13778">
    <property type="entry name" value="GLYCOSYLTRANSFERASE 8 DOMAIN-CONTAINING PROTEIN"/>
    <property type="match status" value="1"/>
</dbReference>
<protein>
    <submittedName>
        <fullName evidence="4">Glycosyltransferase family 8 protein</fullName>
    </submittedName>
</protein>
<evidence type="ECO:0000313" key="5">
    <source>
        <dbReference type="Proteomes" id="UP000777303"/>
    </source>
</evidence>
<keyword evidence="2" id="KW-0808">Transferase</keyword>
<evidence type="ECO:0000256" key="3">
    <source>
        <dbReference type="ARBA" id="ARBA00022723"/>
    </source>
</evidence>
<accession>A0A948TJY4</accession>
<name>A0A948TJY4_9LACO</name>
<proteinExistence type="predicted"/>
<dbReference type="Gene3D" id="3.90.550.10">
    <property type="entry name" value="Spore Coat Polysaccharide Biosynthesis Protein SpsA, Chain A"/>
    <property type="match status" value="1"/>
</dbReference>
<dbReference type="AlphaFoldDB" id="A0A948TJY4"/>
<evidence type="ECO:0000256" key="2">
    <source>
        <dbReference type="ARBA" id="ARBA00022679"/>
    </source>
</evidence>
<dbReference type="CDD" id="cd04194">
    <property type="entry name" value="GT8_A4GalT_like"/>
    <property type="match status" value="1"/>
</dbReference>
<keyword evidence="3" id="KW-0479">Metal-binding</keyword>
<comment type="caution">
    <text evidence="4">The sequence shown here is derived from an EMBL/GenBank/DDBJ whole genome shotgun (WGS) entry which is preliminary data.</text>
</comment>
<sequence>MDTTVIPVFFTIDNNFTKYVSVALQSLIDNVRADEKYHVIIIHQGLSTANQQALLNMANDNVEIELSYLNANLDAIQNRVENYLRVDFFTLTIYYRLFIADQFPQYDKAIYIDSDAVIPGNLADLYHMELGNNLIAAAPDHSIEHVPSMIKYIQDALGIKDYHTYLNSGVLLINMKAFRDEKFVDHFLYLLNKYHFDCIAPDQDYLNMICRGRILYLDEKWDAMPKAPEYADEKVANPQIVHYNLFYKPWHFDNVMYEKYFWQYADETAFAKEIHAVKDNYTDAQRQADVEKLDNLMRKAARLPATHNTFAKVAATGERIQL</sequence>
<dbReference type="InterPro" id="IPR002495">
    <property type="entry name" value="Glyco_trans_8"/>
</dbReference>
<dbReference type="PANTHER" id="PTHR13778:SF47">
    <property type="entry name" value="LIPOPOLYSACCHARIDE 1,3-GALACTOSYLTRANSFERASE"/>
    <property type="match status" value="1"/>
</dbReference>
<dbReference type="InterPro" id="IPR029044">
    <property type="entry name" value="Nucleotide-diphossugar_trans"/>
</dbReference>
<reference evidence="4" key="2">
    <citation type="submission" date="2021-04" db="EMBL/GenBank/DDBJ databases">
        <authorList>
            <person name="Gilroy R."/>
        </authorList>
    </citation>
    <scope>NUCLEOTIDE SEQUENCE</scope>
    <source>
        <strain evidence="4">F6-6636</strain>
    </source>
</reference>
<keyword evidence="1" id="KW-0328">Glycosyltransferase</keyword>
<dbReference type="Pfam" id="PF01501">
    <property type="entry name" value="Glyco_transf_8"/>
    <property type="match status" value="1"/>
</dbReference>